<evidence type="ECO:0000313" key="2">
    <source>
        <dbReference type="EMBL" id="PAF55259.1"/>
    </source>
</evidence>
<evidence type="ECO:0000259" key="1">
    <source>
        <dbReference type="Pfam" id="PF02525"/>
    </source>
</evidence>
<sequence length="211" mass="24348">MNEKILLIKTTPNPSNNAIGKYLLDVSKEMYTKYNDKAEFEYINLNNDNDLMQILTENNFSTFYSDGVSRRWIEKIQDVDKIIISAPVMHIFPGNVLANFLMRITLTGVTFKHHIDKVNNKVVIEGLFSDKKILFLITKGAFSSEEVNNDLIKRVQEPLEFIGFNFDSLIFDGVNAKGKFRETPEVRIAEFVDQLEEKIFELSKPLELESE</sequence>
<keyword evidence="3" id="KW-1185">Reference proteome</keyword>
<dbReference type="InterPro" id="IPR029039">
    <property type="entry name" value="Flavoprotein-like_sf"/>
</dbReference>
<dbReference type="EMBL" id="NQMN01000001">
    <property type="protein sequence ID" value="PAF55259.1"/>
    <property type="molecule type" value="Genomic_DNA"/>
</dbReference>
<dbReference type="Pfam" id="PF02525">
    <property type="entry name" value="Flavodoxin_2"/>
    <property type="match status" value="1"/>
</dbReference>
<dbReference type="Proteomes" id="UP000217033">
    <property type="component" value="Unassembled WGS sequence"/>
</dbReference>
<dbReference type="RefSeq" id="WP_084231821.1">
    <property type="nucleotide sequence ID" value="NZ_FWXE01000001.1"/>
</dbReference>
<dbReference type="Gene3D" id="3.40.50.360">
    <property type="match status" value="1"/>
</dbReference>
<gene>
    <name evidence="2" type="ORF">CJF60_01050</name>
</gene>
<dbReference type="SUPFAM" id="SSF52218">
    <property type="entry name" value="Flavoproteins"/>
    <property type="match status" value="1"/>
</dbReference>
<protein>
    <recommendedName>
        <fullName evidence="1">Flavodoxin-like fold domain-containing protein</fullName>
    </recommendedName>
</protein>
<dbReference type="InterPro" id="IPR003680">
    <property type="entry name" value="Flavodoxin_fold"/>
</dbReference>
<comment type="caution">
    <text evidence="2">The sequence shown here is derived from an EMBL/GenBank/DDBJ whole genome shotgun (WGS) entry which is preliminary data.</text>
</comment>
<feature type="domain" description="Flavodoxin-like fold" evidence="1">
    <location>
        <begin position="4"/>
        <end position="179"/>
    </location>
</feature>
<organism evidence="2 3">
    <name type="scientific">Mycoplasmopsis agassizii</name>
    <dbReference type="NCBI Taxonomy" id="33922"/>
    <lineage>
        <taxon>Bacteria</taxon>
        <taxon>Bacillati</taxon>
        <taxon>Mycoplasmatota</taxon>
        <taxon>Mycoplasmoidales</taxon>
        <taxon>Metamycoplasmataceae</taxon>
        <taxon>Mycoplasmopsis</taxon>
    </lineage>
</organism>
<name>A0ABX4H5T1_9BACT</name>
<reference evidence="2" key="1">
    <citation type="submission" date="2017-08" db="EMBL/GenBank/DDBJ databases">
        <authorList>
            <person name="Alvarez-Ponce D."/>
            <person name="Weitzman C.L."/>
            <person name="Tillett R.L."/>
            <person name="Sandmeier F.C."/>
            <person name="Tracy C.R."/>
        </authorList>
    </citation>
    <scope>NUCLEOTIDE SEQUENCE [LARGE SCALE GENOMIC DNA]</scope>
    <source>
        <strain evidence="2">PS6</strain>
    </source>
</reference>
<proteinExistence type="predicted"/>
<accession>A0ABX4H5T1</accession>
<evidence type="ECO:0000313" key="3">
    <source>
        <dbReference type="Proteomes" id="UP000217033"/>
    </source>
</evidence>